<dbReference type="EMBL" id="WVUH01000080">
    <property type="protein sequence ID" value="MBO4206702.1"/>
    <property type="molecule type" value="Genomic_DNA"/>
</dbReference>
<evidence type="ECO:0000256" key="1">
    <source>
        <dbReference type="ARBA" id="ARBA00022527"/>
    </source>
</evidence>
<dbReference type="Proteomes" id="UP000823521">
    <property type="component" value="Unassembled WGS sequence"/>
</dbReference>
<accession>A0ABS3VQ90</accession>
<evidence type="ECO:0000313" key="4">
    <source>
        <dbReference type="Proteomes" id="UP000823521"/>
    </source>
</evidence>
<keyword evidence="1" id="KW-0808">Transferase</keyword>
<dbReference type="Gene3D" id="3.30.565.10">
    <property type="entry name" value="Histidine kinase-like ATPase, C-terminal domain"/>
    <property type="match status" value="1"/>
</dbReference>
<organism evidence="3 4">
    <name type="scientific">Micromonospora echinofusca</name>
    <dbReference type="NCBI Taxonomy" id="47858"/>
    <lineage>
        <taxon>Bacteria</taxon>
        <taxon>Bacillati</taxon>
        <taxon>Actinomycetota</taxon>
        <taxon>Actinomycetes</taxon>
        <taxon>Micromonosporales</taxon>
        <taxon>Micromonosporaceae</taxon>
        <taxon>Micromonospora</taxon>
    </lineage>
</organism>
<name>A0ABS3VQ90_MICEH</name>
<dbReference type="InterPro" id="IPR003594">
    <property type="entry name" value="HATPase_dom"/>
</dbReference>
<dbReference type="InterPro" id="IPR036890">
    <property type="entry name" value="HATPase_C_sf"/>
</dbReference>
<dbReference type="PANTHER" id="PTHR35526:SF3">
    <property type="entry name" value="ANTI-SIGMA-F FACTOR RSBW"/>
    <property type="match status" value="1"/>
</dbReference>
<dbReference type="InterPro" id="IPR036513">
    <property type="entry name" value="STAS_dom_sf"/>
</dbReference>
<keyword evidence="1" id="KW-0418">Kinase</keyword>
<reference evidence="3 4" key="1">
    <citation type="submission" date="2019-12" db="EMBL/GenBank/DDBJ databases">
        <title>Whole genome sequencing of endophytic Actinobacterium Micromonospora sp. MPMI6T.</title>
        <authorList>
            <person name="Evv R."/>
            <person name="Podile A.R."/>
        </authorList>
    </citation>
    <scope>NUCLEOTIDE SEQUENCE [LARGE SCALE GENOMIC DNA]</scope>
    <source>
        <strain evidence="3 4">MPMI6</strain>
    </source>
</reference>
<sequence length="262" mass="27407">MPAADRPDARSAGAVHNDMIMPTDVRCLVTGDGSYTLVRATGTLDPAGARSLRDTLLARRADHPGPLVVEVSGLRVDGPDGWAVFADVRTAAAEWPVSELLLYAETGAAARDWAGHGVPVARTPAEALAGSVPVLPLDVPLEPAVGAAKQARELVTEACLGWGVPELAGAGCIAVTEMVNNVVTHAHTPMTLRLAVRDGALRLAVRDWSLARTAYAGLVPPTATGGRGLLLIDAVARRWGDTLVPDGKVVWAVFHPEDTAEY</sequence>
<keyword evidence="1" id="KW-0723">Serine/threonine-protein kinase</keyword>
<feature type="domain" description="Histidine kinase/HSP90-like ATPase" evidence="2">
    <location>
        <begin position="147"/>
        <end position="253"/>
    </location>
</feature>
<protein>
    <submittedName>
        <fullName evidence="3">Sulfate transporter</fullName>
    </submittedName>
</protein>
<dbReference type="InterPro" id="IPR050267">
    <property type="entry name" value="Anti-sigma-factor_SerPK"/>
</dbReference>
<dbReference type="CDD" id="cd16936">
    <property type="entry name" value="HATPase_RsbW-like"/>
    <property type="match status" value="1"/>
</dbReference>
<evidence type="ECO:0000259" key="2">
    <source>
        <dbReference type="Pfam" id="PF13581"/>
    </source>
</evidence>
<proteinExistence type="predicted"/>
<dbReference type="Gene3D" id="3.30.750.24">
    <property type="entry name" value="STAS domain"/>
    <property type="match status" value="1"/>
</dbReference>
<gene>
    <name evidence="3" type="ORF">GSF22_11905</name>
</gene>
<keyword evidence="4" id="KW-1185">Reference proteome</keyword>
<dbReference type="Pfam" id="PF13581">
    <property type="entry name" value="HATPase_c_2"/>
    <property type="match status" value="1"/>
</dbReference>
<evidence type="ECO:0000313" key="3">
    <source>
        <dbReference type="EMBL" id="MBO4206702.1"/>
    </source>
</evidence>
<comment type="caution">
    <text evidence="3">The sequence shown here is derived from an EMBL/GenBank/DDBJ whole genome shotgun (WGS) entry which is preliminary data.</text>
</comment>
<dbReference type="PANTHER" id="PTHR35526">
    <property type="entry name" value="ANTI-SIGMA-F FACTOR RSBW-RELATED"/>
    <property type="match status" value="1"/>
</dbReference>